<dbReference type="AlphaFoldDB" id="A0A1D7QIG3"/>
<reference evidence="2 3" key="1">
    <citation type="submission" date="2016-08" db="EMBL/GenBank/DDBJ databases">
        <authorList>
            <person name="Seilhamer J.J."/>
        </authorList>
    </citation>
    <scope>NUCLEOTIDE SEQUENCE [LARGE SCALE GENOMIC DNA]</scope>
    <source>
        <strain evidence="2 3">DX4</strain>
    </source>
</reference>
<dbReference type="Proteomes" id="UP000094313">
    <property type="component" value="Chromosome"/>
</dbReference>
<keyword evidence="1" id="KW-0472">Membrane</keyword>
<dbReference type="RefSeq" id="WP_069380064.1">
    <property type="nucleotide sequence ID" value="NZ_CP017141.1"/>
</dbReference>
<keyword evidence="3" id="KW-1185">Reference proteome</keyword>
<proteinExistence type="predicted"/>
<evidence type="ECO:0000256" key="1">
    <source>
        <dbReference type="SAM" id="Phobius"/>
    </source>
</evidence>
<keyword evidence="1" id="KW-1133">Transmembrane helix</keyword>
<keyword evidence="1" id="KW-0812">Transmembrane</keyword>
<accession>A0A1D7QIG3</accession>
<feature type="transmembrane region" description="Helical" evidence="1">
    <location>
        <begin position="37"/>
        <end position="57"/>
    </location>
</feature>
<gene>
    <name evidence="2" type="ORF">BFS30_15165</name>
</gene>
<protein>
    <submittedName>
        <fullName evidence="2">Uncharacterized protein</fullName>
    </submittedName>
</protein>
<evidence type="ECO:0000313" key="2">
    <source>
        <dbReference type="EMBL" id="AOM78399.1"/>
    </source>
</evidence>
<name>A0A1D7QIG3_9SPHI</name>
<evidence type="ECO:0000313" key="3">
    <source>
        <dbReference type="Proteomes" id="UP000094313"/>
    </source>
</evidence>
<sequence length="148" mass="17170">MSRTMTIKTFQWTDKLVLVLWVFLFTGSLLTFLDKDILKVFGIFIPVSLIGLVFSLLKCTRVIIFDFNAEVMIIKNFRFKKMIPKAEILTIQRVSSVAYGDWFGVILKKDKYGNPIKISFPPKLTTDIQQHADVFEKETLPLLMNFLK</sequence>
<organism evidence="2 3">
    <name type="scientific">Pedobacter steynii</name>
    <dbReference type="NCBI Taxonomy" id="430522"/>
    <lineage>
        <taxon>Bacteria</taxon>
        <taxon>Pseudomonadati</taxon>
        <taxon>Bacteroidota</taxon>
        <taxon>Sphingobacteriia</taxon>
        <taxon>Sphingobacteriales</taxon>
        <taxon>Sphingobacteriaceae</taxon>
        <taxon>Pedobacter</taxon>
    </lineage>
</organism>
<feature type="transmembrane region" description="Helical" evidence="1">
    <location>
        <begin position="12"/>
        <end position="31"/>
    </location>
</feature>
<dbReference type="KEGG" id="psty:BFS30_15165"/>
<dbReference type="EMBL" id="CP017141">
    <property type="protein sequence ID" value="AOM78399.1"/>
    <property type="molecule type" value="Genomic_DNA"/>
</dbReference>